<dbReference type="EMBL" id="CP055905">
    <property type="protein sequence ID" value="QMR42967.1"/>
    <property type="molecule type" value="Genomic_DNA"/>
</dbReference>
<dbReference type="Proteomes" id="UP000514462">
    <property type="component" value="Plasmid pRHBSTW-00938_2"/>
</dbReference>
<organism evidence="1 2">
    <name type="scientific">Klebsiella aerogenes</name>
    <name type="common">Enterobacter aerogenes</name>
    <dbReference type="NCBI Taxonomy" id="548"/>
    <lineage>
        <taxon>Bacteria</taxon>
        <taxon>Pseudomonadati</taxon>
        <taxon>Pseudomonadota</taxon>
        <taxon>Gammaproteobacteria</taxon>
        <taxon>Enterobacterales</taxon>
        <taxon>Enterobacteriaceae</taxon>
        <taxon>Klebsiella/Raoultella group</taxon>
        <taxon>Klebsiella</taxon>
    </lineage>
</organism>
<gene>
    <name evidence="1" type="ORF">HV331_26080</name>
</gene>
<dbReference type="NCBIfam" id="TIGR03748">
    <property type="entry name" value="conj_PilL"/>
    <property type="match status" value="1"/>
</dbReference>
<evidence type="ECO:0000313" key="1">
    <source>
        <dbReference type="EMBL" id="QMR42967.1"/>
    </source>
</evidence>
<accession>A0AAP9U941</accession>
<sequence length="124" mass="13691">MLQAEPEVVHTARYTLVSLSPYDALRQPLHQIIHHTLLRHKKSSGLTRGDGLRAWLAGTGYGLCLPVSCDARLLYSSPLPNIWRSAGPMRIDAALQAIAGSAWIMTVEEVSRTVCFVPADQRQN</sequence>
<dbReference type="AlphaFoldDB" id="A0AAP9U941"/>
<name>A0AAP9U941_KLEAE</name>
<evidence type="ECO:0000313" key="2">
    <source>
        <dbReference type="Proteomes" id="UP000514462"/>
    </source>
</evidence>
<dbReference type="InterPro" id="IPR022260">
    <property type="entry name" value="Integr_conj_element_PilL"/>
</dbReference>
<reference evidence="2" key="1">
    <citation type="submission" date="2020-06" db="EMBL/GenBank/DDBJ databases">
        <title>REHAB project genomes.</title>
        <authorList>
            <person name="Shaw L.P."/>
        </authorList>
    </citation>
    <scope>NUCLEOTIDE SEQUENCE [LARGE SCALE GENOMIC DNA]</scope>
    <source>
        <strain evidence="2">RHBSTW-00938</strain>
        <plasmid evidence="2">prhbstw-00938_2</plasmid>
    </source>
</reference>
<geneLocation type="plasmid" evidence="2">
    <name>prhbstw-00938_2</name>
</geneLocation>
<keyword evidence="1" id="KW-0614">Plasmid</keyword>
<protein>
    <submittedName>
        <fullName evidence="1">Uncharacterized protein</fullName>
    </submittedName>
</protein>
<proteinExistence type="predicted"/>